<dbReference type="Proteomes" id="UP000000683">
    <property type="component" value="Chromosome"/>
</dbReference>
<feature type="chain" id="PRO_5003336626" evidence="3">
    <location>
        <begin position="26"/>
        <end position="369"/>
    </location>
</feature>
<dbReference type="ESTHER" id="altss-f5z698">
    <property type="family name" value="GTSAGmotif"/>
</dbReference>
<evidence type="ECO:0000256" key="1">
    <source>
        <dbReference type="ARBA" id="ARBA00010515"/>
    </source>
</evidence>
<proteinExistence type="inferred from homology"/>
<dbReference type="eggNOG" id="COG0657">
    <property type="taxonomic scope" value="Bacteria"/>
</dbReference>
<dbReference type="PANTHER" id="PTHR48081">
    <property type="entry name" value="AB HYDROLASE SUPERFAMILY PROTEIN C4A8.06C"/>
    <property type="match status" value="1"/>
</dbReference>
<protein>
    <submittedName>
        <fullName evidence="5">Esterase</fullName>
    </submittedName>
</protein>
<sequence length="369" mass="40427">MHLLTFSFTFFILVVSMTFSTSTSGASTHNTDTAKLSYESSLTVPAKTVPLPSAASEELKSAISQYPIPSVDEVVNNTPQSIEQWRELIQIRNADQKKKIKKMRKQFDVDVSLEKINGVPVRRLTPKTIAPEFKDKVFIDAHGGAYVFFSGLPSIEESLLIAHRVGITVISIDYRMPPHAPFPAALNDVVSVYSSLATEHGAQNLLIGGTSAGAGLVLSAVQTLIADKQPLPSAVYAGTPWADLTKTGDTLYTNEGVDRILVTYQGFLEAAANLYAGNERLTHPSISPLYGNFAGFPPTFLISGTRDMFLSDTVRVNRKLRDAKVRTQLEVFEGLSHADYVVAYETPESLTVYQELKQFLLSVCTKNCN</sequence>
<organism evidence="5 6">
    <name type="scientific">Alteromonas naphthalenivorans</name>
    <dbReference type="NCBI Taxonomy" id="715451"/>
    <lineage>
        <taxon>Bacteria</taxon>
        <taxon>Pseudomonadati</taxon>
        <taxon>Pseudomonadota</taxon>
        <taxon>Gammaproteobacteria</taxon>
        <taxon>Alteromonadales</taxon>
        <taxon>Alteromonadaceae</taxon>
        <taxon>Alteromonas/Salinimonas group</taxon>
        <taxon>Alteromonas</taxon>
    </lineage>
</organism>
<feature type="signal peptide" evidence="3">
    <location>
        <begin position="1"/>
        <end position="25"/>
    </location>
</feature>
<reference evidence="5 6" key="1">
    <citation type="journal article" date="2011" name="J. Bacteriol.">
        <title>Complete genome sequence of the polycyclic aromatic hydrocarbon-degrading bacterium Alteromonas sp. strain SN2.</title>
        <authorList>
            <person name="Jin H.M."/>
            <person name="Jeong H."/>
            <person name="Moon E.J."/>
            <person name="Math R.K."/>
            <person name="Lee K."/>
            <person name="Kim H.J."/>
            <person name="Jeon C.O."/>
            <person name="Oh T.K."/>
            <person name="Kim J.F."/>
        </authorList>
    </citation>
    <scope>NUCLEOTIDE SEQUENCE [LARGE SCALE GENOMIC DNA]</scope>
    <source>
        <strain evidence="6">JCM 17741 / KACC 18427 / KCTC 11700BP / SN2</strain>
    </source>
</reference>
<dbReference type="InterPro" id="IPR029058">
    <property type="entry name" value="AB_hydrolase_fold"/>
</dbReference>
<evidence type="ECO:0000256" key="3">
    <source>
        <dbReference type="SAM" id="SignalP"/>
    </source>
</evidence>
<comment type="similarity">
    <text evidence="1">Belongs to the 'GDXG' lipolytic enzyme family.</text>
</comment>
<keyword evidence="6" id="KW-1185">Reference proteome</keyword>
<keyword evidence="2" id="KW-0378">Hydrolase</keyword>
<evidence type="ECO:0000256" key="2">
    <source>
        <dbReference type="ARBA" id="ARBA00022801"/>
    </source>
</evidence>
<dbReference type="PANTHER" id="PTHR48081:SF30">
    <property type="entry name" value="ACETYL-HYDROLASE LIPR-RELATED"/>
    <property type="match status" value="1"/>
</dbReference>
<gene>
    <name evidence="5" type="ordered locus">ambt_19600</name>
</gene>
<evidence type="ECO:0000313" key="6">
    <source>
        <dbReference type="Proteomes" id="UP000000683"/>
    </source>
</evidence>
<dbReference type="KEGG" id="alt:ambt_19600"/>
<evidence type="ECO:0000259" key="4">
    <source>
        <dbReference type="Pfam" id="PF07859"/>
    </source>
</evidence>
<accession>F5Z698</accession>
<dbReference type="GO" id="GO:0004806">
    <property type="term" value="F:triacylglycerol lipase activity"/>
    <property type="evidence" value="ECO:0007669"/>
    <property type="project" value="TreeGrafter"/>
</dbReference>
<keyword evidence="3" id="KW-0732">Signal</keyword>
<dbReference type="HOGENOM" id="CLU_012494_13_1_6"/>
<dbReference type="Gene3D" id="3.40.50.1820">
    <property type="entry name" value="alpha/beta hydrolase"/>
    <property type="match status" value="1"/>
</dbReference>
<dbReference type="InterPro" id="IPR013094">
    <property type="entry name" value="AB_hydrolase_3"/>
</dbReference>
<feature type="domain" description="Alpha/beta hydrolase fold-3" evidence="4">
    <location>
        <begin position="140"/>
        <end position="338"/>
    </location>
</feature>
<dbReference type="EMBL" id="CP002339">
    <property type="protein sequence ID" value="AEF05411.1"/>
    <property type="molecule type" value="Genomic_DNA"/>
</dbReference>
<name>F5Z698_ALTNA</name>
<dbReference type="InterPro" id="IPR050300">
    <property type="entry name" value="GDXG_lipolytic_enzyme"/>
</dbReference>
<dbReference type="Pfam" id="PF07859">
    <property type="entry name" value="Abhydrolase_3"/>
    <property type="match status" value="1"/>
</dbReference>
<dbReference type="SUPFAM" id="SSF53474">
    <property type="entry name" value="alpha/beta-Hydrolases"/>
    <property type="match status" value="1"/>
</dbReference>
<evidence type="ECO:0000313" key="5">
    <source>
        <dbReference type="EMBL" id="AEF05411.1"/>
    </source>
</evidence>
<dbReference type="AlphaFoldDB" id="F5Z698"/>